<reference evidence="4 5" key="1">
    <citation type="journal article" date="2019" name="Nat. Ecol. Evol.">
        <title>Megaphylogeny resolves global patterns of mushroom evolution.</title>
        <authorList>
            <person name="Varga T."/>
            <person name="Krizsan K."/>
            <person name="Foldi C."/>
            <person name="Dima B."/>
            <person name="Sanchez-Garcia M."/>
            <person name="Sanchez-Ramirez S."/>
            <person name="Szollosi G.J."/>
            <person name="Szarkandi J.G."/>
            <person name="Papp V."/>
            <person name="Albert L."/>
            <person name="Andreopoulos W."/>
            <person name="Angelini C."/>
            <person name="Antonin V."/>
            <person name="Barry K.W."/>
            <person name="Bougher N.L."/>
            <person name="Buchanan P."/>
            <person name="Buyck B."/>
            <person name="Bense V."/>
            <person name="Catcheside P."/>
            <person name="Chovatia M."/>
            <person name="Cooper J."/>
            <person name="Damon W."/>
            <person name="Desjardin D."/>
            <person name="Finy P."/>
            <person name="Geml J."/>
            <person name="Haridas S."/>
            <person name="Hughes K."/>
            <person name="Justo A."/>
            <person name="Karasinski D."/>
            <person name="Kautmanova I."/>
            <person name="Kiss B."/>
            <person name="Kocsube S."/>
            <person name="Kotiranta H."/>
            <person name="LaButti K.M."/>
            <person name="Lechner B.E."/>
            <person name="Liimatainen K."/>
            <person name="Lipzen A."/>
            <person name="Lukacs Z."/>
            <person name="Mihaltcheva S."/>
            <person name="Morgado L.N."/>
            <person name="Niskanen T."/>
            <person name="Noordeloos M.E."/>
            <person name="Ohm R.A."/>
            <person name="Ortiz-Santana B."/>
            <person name="Ovrebo C."/>
            <person name="Racz N."/>
            <person name="Riley R."/>
            <person name="Savchenko A."/>
            <person name="Shiryaev A."/>
            <person name="Soop K."/>
            <person name="Spirin V."/>
            <person name="Szebenyi C."/>
            <person name="Tomsovsky M."/>
            <person name="Tulloss R.E."/>
            <person name="Uehling J."/>
            <person name="Grigoriev I.V."/>
            <person name="Vagvolgyi C."/>
            <person name="Papp T."/>
            <person name="Martin F.M."/>
            <person name="Miettinen O."/>
            <person name="Hibbett D.S."/>
            <person name="Nagy L.G."/>
        </authorList>
    </citation>
    <scope>NUCLEOTIDE SEQUENCE [LARGE SCALE GENOMIC DNA]</scope>
    <source>
        <strain evidence="4 5">CBS 962.96</strain>
    </source>
</reference>
<organism evidence="4 5">
    <name type="scientific">Dendrothele bispora (strain CBS 962.96)</name>
    <dbReference type="NCBI Taxonomy" id="1314807"/>
    <lineage>
        <taxon>Eukaryota</taxon>
        <taxon>Fungi</taxon>
        <taxon>Dikarya</taxon>
        <taxon>Basidiomycota</taxon>
        <taxon>Agaricomycotina</taxon>
        <taxon>Agaricomycetes</taxon>
        <taxon>Agaricomycetidae</taxon>
        <taxon>Agaricales</taxon>
        <taxon>Agaricales incertae sedis</taxon>
        <taxon>Dendrothele</taxon>
    </lineage>
</organism>
<keyword evidence="5" id="KW-1185">Reference proteome</keyword>
<accession>A0A4S8LF02</accession>
<keyword evidence="2" id="KW-0812">Transmembrane</keyword>
<dbReference type="InterPro" id="IPR053143">
    <property type="entry name" value="Arylsulfate_ST"/>
</dbReference>
<sequence length="570" mass="61080">MTFSFLASRTWLLPVVTFYLNIHPVIAQTQFRTRPDLVPAPWNVTFTNTSAGSLSDSSFIFMAPRVQSPTGLMILDNNGQLVWLNNDSSVQGAFDFRPQNWKGQTYLTYWSGTASTAGFGKGFVYMLDSTYQITHNFTATNMSDFHEFHINADGTAVTSVYSLLTTVDTTGKNFGQANSFVWDGCLQELNIDTGEPASFDFCSLEKGISLFDSFTDPNAPPVDENSGWDYVHVNSAEKDATGNYLMSARHTHTVYYIDGSTGEILWRLGGMNSNFTGDGNEFGWQHDARWIGEKSMSSDDLQSANSGGKRRLTIYDNASSGFDNTGTESRGILVELDFSAMSATIITTYHSPGGETTLLSASQGNVQWFADHSELNSDNVLMSYGSVPVFAEYTNSGDAIRVVHYGTSDSAQGYRIFRDTWTGTPTTAPDAVIQDGVLYVSWNGATEVTQWTVQQGDSQDNLGNDTTVQKSGFETAINIDTTKGATQVMAIDKNGKTLAKSNVLGADGSNMGGAVNGTATLGSDGSGSGSGSNNGGGDDDNGAIASLASSASIFCGVVAVLSLLVGTTIF</sequence>
<dbReference type="OrthoDB" id="5427350at2759"/>
<dbReference type="PANTHER" id="PTHR35340">
    <property type="entry name" value="PQQ ENZYME REPEAT PROTEIN-RELATED"/>
    <property type="match status" value="1"/>
</dbReference>
<dbReference type="AlphaFoldDB" id="A0A4S8LF02"/>
<feature type="region of interest" description="Disordered" evidence="1">
    <location>
        <begin position="517"/>
        <end position="537"/>
    </location>
</feature>
<keyword evidence="2" id="KW-1133">Transmembrane helix</keyword>
<dbReference type="Proteomes" id="UP000297245">
    <property type="component" value="Unassembled WGS sequence"/>
</dbReference>
<feature type="transmembrane region" description="Helical" evidence="2">
    <location>
        <begin position="543"/>
        <end position="565"/>
    </location>
</feature>
<evidence type="ECO:0000256" key="3">
    <source>
        <dbReference type="SAM" id="SignalP"/>
    </source>
</evidence>
<keyword evidence="3" id="KW-0732">Signal</keyword>
<evidence type="ECO:0000313" key="5">
    <source>
        <dbReference type="Proteomes" id="UP000297245"/>
    </source>
</evidence>
<dbReference type="InterPro" id="IPR039535">
    <property type="entry name" value="ASST-like"/>
</dbReference>
<evidence type="ECO:0000313" key="4">
    <source>
        <dbReference type="EMBL" id="THU87401.1"/>
    </source>
</evidence>
<feature type="signal peptide" evidence="3">
    <location>
        <begin position="1"/>
        <end position="27"/>
    </location>
</feature>
<proteinExistence type="predicted"/>
<name>A0A4S8LF02_DENBC</name>
<protein>
    <recommendedName>
        <fullName evidence="6">ASST-domain-containing protein</fullName>
    </recommendedName>
</protein>
<dbReference type="PANTHER" id="PTHR35340:SF5">
    <property type="entry name" value="ASST-DOMAIN-CONTAINING PROTEIN"/>
    <property type="match status" value="1"/>
</dbReference>
<keyword evidence="2" id="KW-0472">Membrane</keyword>
<feature type="chain" id="PRO_5020182052" description="ASST-domain-containing protein" evidence="3">
    <location>
        <begin position="28"/>
        <end position="570"/>
    </location>
</feature>
<dbReference type="Pfam" id="PF14269">
    <property type="entry name" value="Arylsulfotran_2"/>
    <property type="match status" value="1"/>
</dbReference>
<dbReference type="EMBL" id="ML179452">
    <property type="protein sequence ID" value="THU87401.1"/>
    <property type="molecule type" value="Genomic_DNA"/>
</dbReference>
<feature type="compositionally biased region" description="Gly residues" evidence="1">
    <location>
        <begin position="524"/>
        <end position="536"/>
    </location>
</feature>
<gene>
    <name evidence="4" type="ORF">K435DRAFT_730723</name>
</gene>
<evidence type="ECO:0008006" key="6">
    <source>
        <dbReference type="Google" id="ProtNLM"/>
    </source>
</evidence>
<evidence type="ECO:0000256" key="1">
    <source>
        <dbReference type="SAM" id="MobiDB-lite"/>
    </source>
</evidence>
<evidence type="ECO:0000256" key="2">
    <source>
        <dbReference type="SAM" id="Phobius"/>
    </source>
</evidence>